<dbReference type="GO" id="GO:0005634">
    <property type="term" value="C:nucleus"/>
    <property type="evidence" value="ECO:0007669"/>
    <property type="project" value="UniProtKB-SubCell"/>
</dbReference>
<proteinExistence type="predicted"/>
<dbReference type="EMBL" id="JAULSU010000004">
    <property type="protein sequence ID" value="KAK0620079.1"/>
    <property type="molecule type" value="Genomic_DNA"/>
</dbReference>
<dbReference type="CDD" id="cd12148">
    <property type="entry name" value="fungal_TF_MHR"/>
    <property type="match status" value="1"/>
</dbReference>
<dbReference type="PANTHER" id="PTHR31001">
    <property type="entry name" value="UNCHARACTERIZED TRANSCRIPTIONAL REGULATORY PROTEIN"/>
    <property type="match status" value="1"/>
</dbReference>
<keyword evidence="7" id="KW-1185">Reference proteome</keyword>
<dbReference type="InterPro" id="IPR036864">
    <property type="entry name" value="Zn2-C6_fun-type_DNA-bd_sf"/>
</dbReference>
<keyword evidence="3" id="KW-0539">Nucleus</keyword>
<dbReference type="InterPro" id="IPR001138">
    <property type="entry name" value="Zn2Cys6_DnaBD"/>
</dbReference>
<dbReference type="SUPFAM" id="SSF57701">
    <property type="entry name" value="Zn2/Cys6 DNA-binding domain"/>
    <property type="match status" value="1"/>
</dbReference>
<comment type="subcellular location">
    <subcellularLocation>
        <location evidence="1">Nucleus</location>
    </subcellularLocation>
</comment>
<dbReference type="PANTHER" id="PTHR31001:SF85">
    <property type="entry name" value="ZN(II)2CYS6 TRANSCRIPTION FACTOR (EUROFUNG)"/>
    <property type="match status" value="1"/>
</dbReference>
<evidence type="ECO:0000256" key="3">
    <source>
        <dbReference type="ARBA" id="ARBA00023242"/>
    </source>
</evidence>
<sequence length="688" mass="77205">MNHLTAPRGYSRVLACALCQQRKVKCDRQIPCATCTKAGVGASCVPSTPAPVRRRRRPAQDLRRRLARCEELLLQHANQPPESPPLPSQQFEGQLLEAQPETPGSGSASPRPSYARPAHIVVKDENRTRLMDGHLMASLYEELQNMRDIVETEAVTLDGRDDSDADLLLSGVDPSINVQDLQPDPVHVFRLWQLYLDRVNPLTKIIHVPTLQPIVLEATTNIEAIPVHQQALLFSIYLMAIMSTSADECVQMFGISKEEAMRRYTLGAKASLIKFNFLKNENMEILQALLLFQFSLHGRCDRYALWIISGIILRIAHKMGYHRDGEALGLTPFETEMRRRLWWQVMSRDSTQGAVSGIMSPSMLPVGWDCKEPANLNDADLFPSSTESPRPREGPTEMGFCLIFHRAHKLMAEILADRQAMRGVEAAILGQTPDGKGTPGEIQWTLARFRDLAISIDAELKSLESRYIDTKAGNAHVAVHGLRFMMLGSLLPSLTPIEEQPEWGVEILTPEDNVFKMLVISHEHACDAYGLLKSLRFEWWLDPHFQTECFAALVAQLCNRPTGSLSERAWKVLTRTFEQRPDPLKILTQEHKSYAQYILKGWDARERALVESGQPVDRPAFIERLQMAVSTAERPEELLPTPASIEIESNATSSQLDDLGALLEGYDPSEVMTWSSWGDFSVAADDQS</sequence>
<dbReference type="CDD" id="cd00067">
    <property type="entry name" value="GAL4"/>
    <property type="match status" value="1"/>
</dbReference>
<dbReference type="SMART" id="SM00066">
    <property type="entry name" value="GAL4"/>
    <property type="match status" value="1"/>
</dbReference>
<dbReference type="Pfam" id="PF04082">
    <property type="entry name" value="Fungal_trans"/>
    <property type="match status" value="1"/>
</dbReference>
<evidence type="ECO:0000313" key="7">
    <source>
        <dbReference type="Proteomes" id="UP001175000"/>
    </source>
</evidence>
<protein>
    <submittedName>
        <fullName evidence="6">Fungal-specific transcription factor domain-containing protein</fullName>
    </submittedName>
</protein>
<dbReference type="Proteomes" id="UP001175000">
    <property type="component" value="Unassembled WGS sequence"/>
</dbReference>
<dbReference type="GO" id="GO:0006351">
    <property type="term" value="P:DNA-templated transcription"/>
    <property type="evidence" value="ECO:0007669"/>
    <property type="project" value="InterPro"/>
</dbReference>
<comment type="caution">
    <text evidence="6">The sequence shown here is derived from an EMBL/GenBank/DDBJ whole genome shotgun (WGS) entry which is preliminary data.</text>
</comment>
<organism evidence="6 7">
    <name type="scientific">Immersiella caudata</name>
    <dbReference type="NCBI Taxonomy" id="314043"/>
    <lineage>
        <taxon>Eukaryota</taxon>
        <taxon>Fungi</taxon>
        <taxon>Dikarya</taxon>
        <taxon>Ascomycota</taxon>
        <taxon>Pezizomycotina</taxon>
        <taxon>Sordariomycetes</taxon>
        <taxon>Sordariomycetidae</taxon>
        <taxon>Sordariales</taxon>
        <taxon>Lasiosphaeriaceae</taxon>
        <taxon>Immersiella</taxon>
    </lineage>
</organism>
<dbReference type="AlphaFoldDB" id="A0AA39WR63"/>
<dbReference type="InterPro" id="IPR050613">
    <property type="entry name" value="Sec_Metabolite_Reg"/>
</dbReference>
<dbReference type="GO" id="GO:0003677">
    <property type="term" value="F:DNA binding"/>
    <property type="evidence" value="ECO:0007669"/>
    <property type="project" value="InterPro"/>
</dbReference>
<dbReference type="Gene3D" id="4.10.240.10">
    <property type="entry name" value="Zn(2)-C6 fungal-type DNA-binding domain"/>
    <property type="match status" value="1"/>
</dbReference>
<evidence type="ECO:0000259" key="5">
    <source>
        <dbReference type="PROSITE" id="PS50048"/>
    </source>
</evidence>
<evidence type="ECO:0000313" key="6">
    <source>
        <dbReference type="EMBL" id="KAK0620079.1"/>
    </source>
</evidence>
<dbReference type="PROSITE" id="PS50048">
    <property type="entry name" value="ZN2_CY6_FUNGAL_2"/>
    <property type="match status" value="1"/>
</dbReference>
<accession>A0AA39WR63</accession>
<feature type="domain" description="Zn(2)-C6 fungal-type" evidence="5">
    <location>
        <begin position="15"/>
        <end position="45"/>
    </location>
</feature>
<dbReference type="GO" id="GO:0000981">
    <property type="term" value="F:DNA-binding transcription factor activity, RNA polymerase II-specific"/>
    <property type="evidence" value="ECO:0007669"/>
    <property type="project" value="InterPro"/>
</dbReference>
<evidence type="ECO:0000256" key="4">
    <source>
        <dbReference type="SAM" id="MobiDB-lite"/>
    </source>
</evidence>
<evidence type="ECO:0000256" key="1">
    <source>
        <dbReference type="ARBA" id="ARBA00004123"/>
    </source>
</evidence>
<dbReference type="GO" id="GO:0008270">
    <property type="term" value="F:zinc ion binding"/>
    <property type="evidence" value="ECO:0007669"/>
    <property type="project" value="InterPro"/>
</dbReference>
<keyword evidence="2" id="KW-0479">Metal-binding</keyword>
<dbReference type="InterPro" id="IPR007219">
    <property type="entry name" value="XnlR_reg_dom"/>
</dbReference>
<gene>
    <name evidence="6" type="ORF">B0T14DRAFT_223554</name>
</gene>
<feature type="region of interest" description="Disordered" evidence="4">
    <location>
        <begin position="97"/>
        <end position="117"/>
    </location>
</feature>
<reference evidence="6" key="1">
    <citation type="submission" date="2023-06" db="EMBL/GenBank/DDBJ databases">
        <title>Genome-scale phylogeny and comparative genomics of the fungal order Sordariales.</title>
        <authorList>
            <consortium name="Lawrence Berkeley National Laboratory"/>
            <person name="Hensen N."/>
            <person name="Bonometti L."/>
            <person name="Westerberg I."/>
            <person name="Brannstrom I.O."/>
            <person name="Guillou S."/>
            <person name="Cros-Aarteil S."/>
            <person name="Calhoun S."/>
            <person name="Haridas S."/>
            <person name="Kuo A."/>
            <person name="Mondo S."/>
            <person name="Pangilinan J."/>
            <person name="Riley R."/>
            <person name="Labutti K."/>
            <person name="Andreopoulos B."/>
            <person name="Lipzen A."/>
            <person name="Chen C."/>
            <person name="Yanf M."/>
            <person name="Daum C."/>
            <person name="Ng V."/>
            <person name="Clum A."/>
            <person name="Steindorff A."/>
            <person name="Ohm R."/>
            <person name="Martin F."/>
            <person name="Silar P."/>
            <person name="Natvig D."/>
            <person name="Lalanne C."/>
            <person name="Gautier V."/>
            <person name="Ament-Velasquez S.L."/>
            <person name="Kruys A."/>
            <person name="Hutchinson M.I."/>
            <person name="Powell A.J."/>
            <person name="Barry K."/>
            <person name="Miller A.N."/>
            <person name="Grigoriev I.V."/>
            <person name="Debuchy R."/>
            <person name="Gladieux P."/>
            <person name="Thoren M.H."/>
            <person name="Johannesson H."/>
        </authorList>
    </citation>
    <scope>NUCLEOTIDE SEQUENCE</scope>
    <source>
        <strain evidence="6">CBS 606.72</strain>
    </source>
</reference>
<dbReference type="Pfam" id="PF00172">
    <property type="entry name" value="Zn_clus"/>
    <property type="match status" value="1"/>
</dbReference>
<dbReference type="SMART" id="SM00906">
    <property type="entry name" value="Fungal_trans"/>
    <property type="match status" value="1"/>
</dbReference>
<evidence type="ECO:0000256" key="2">
    <source>
        <dbReference type="ARBA" id="ARBA00022723"/>
    </source>
</evidence>
<name>A0AA39WR63_9PEZI</name>